<protein>
    <submittedName>
        <fullName evidence="2">Uncharacterized protein</fullName>
    </submittedName>
</protein>
<proteinExistence type="predicted"/>
<evidence type="ECO:0000313" key="3">
    <source>
        <dbReference type="Proteomes" id="UP001151532"/>
    </source>
</evidence>
<gene>
    <name evidence="2" type="ORF">OIU79_000431</name>
</gene>
<comment type="caution">
    <text evidence="2">The sequence shown here is derived from an EMBL/GenBank/DDBJ whole genome shotgun (WGS) entry which is preliminary data.</text>
</comment>
<evidence type="ECO:0000313" key="2">
    <source>
        <dbReference type="EMBL" id="KAJ6740296.1"/>
    </source>
</evidence>
<feature type="region of interest" description="Disordered" evidence="1">
    <location>
        <begin position="1"/>
        <end position="25"/>
    </location>
</feature>
<keyword evidence="3" id="KW-1185">Reference proteome</keyword>
<evidence type="ECO:0000256" key="1">
    <source>
        <dbReference type="SAM" id="MobiDB-lite"/>
    </source>
</evidence>
<accession>A0A9Q0V1A0</accession>
<name>A0A9Q0V1A0_SALPP</name>
<reference evidence="2" key="1">
    <citation type="submission" date="2022-11" db="EMBL/GenBank/DDBJ databases">
        <authorList>
            <person name="Hyden B.L."/>
            <person name="Feng K."/>
            <person name="Yates T."/>
            <person name="Jawdy S."/>
            <person name="Smart L.B."/>
            <person name="Muchero W."/>
        </authorList>
    </citation>
    <scope>NUCLEOTIDE SEQUENCE</scope>
    <source>
        <tissue evidence="2">Shoot tip</tissue>
    </source>
</reference>
<dbReference type="Proteomes" id="UP001151532">
    <property type="component" value="Chromosome 7"/>
</dbReference>
<organism evidence="2 3">
    <name type="scientific">Salix purpurea</name>
    <name type="common">Purple osier willow</name>
    <dbReference type="NCBI Taxonomy" id="77065"/>
    <lineage>
        <taxon>Eukaryota</taxon>
        <taxon>Viridiplantae</taxon>
        <taxon>Streptophyta</taxon>
        <taxon>Embryophyta</taxon>
        <taxon>Tracheophyta</taxon>
        <taxon>Spermatophyta</taxon>
        <taxon>Magnoliopsida</taxon>
        <taxon>eudicotyledons</taxon>
        <taxon>Gunneridae</taxon>
        <taxon>Pentapetalae</taxon>
        <taxon>rosids</taxon>
        <taxon>fabids</taxon>
        <taxon>Malpighiales</taxon>
        <taxon>Salicaceae</taxon>
        <taxon>Saliceae</taxon>
        <taxon>Salix</taxon>
    </lineage>
</organism>
<sequence>MADPKKGDNELKRCSVLGLNPESQI</sequence>
<feature type="compositionally biased region" description="Basic and acidic residues" evidence="1">
    <location>
        <begin position="1"/>
        <end position="13"/>
    </location>
</feature>
<reference evidence="2" key="2">
    <citation type="journal article" date="2023" name="Int. J. Mol. Sci.">
        <title>De Novo Assembly and Annotation of 11 Diverse Shrub Willow (Salix) Genomes Reveals Novel Gene Organization in Sex-Linked Regions.</title>
        <authorList>
            <person name="Hyden B."/>
            <person name="Feng K."/>
            <person name="Yates T.B."/>
            <person name="Jawdy S."/>
            <person name="Cereghino C."/>
            <person name="Smart L.B."/>
            <person name="Muchero W."/>
        </authorList>
    </citation>
    <scope>NUCLEOTIDE SEQUENCE</scope>
    <source>
        <tissue evidence="2">Shoot tip</tissue>
    </source>
</reference>
<dbReference type="AlphaFoldDB" id="A0A9Q0V1A0"/>
<dbReference type="EMBL" id="JAPFFK010000010">
    <property type="protein sequence ID" value="KAJ6740296.1"/>
    <property type="molecule type" value="Genomic_DNA"/>
</dbReference>